<gene>
    <name evidence="1" type="ORF">iF6_179</name>
</gene>
<evidence type="ECO:0000313" key="1">
    <source>
        <dbReference type="EMBL" id="QNL29538.1"/>
    </source>
</evidence>
<evidence type="ECO:0000313" key="2">
    <source>
        <dbReference type="Proteomes" id="UP000516045"/>
    </source>
</evidence>
<proteinExistence type="predicted"/>
<sequence>MIIAENEKYLLKYPLNSWDMNYHLIEKETGKDYLIDIGDVADNQQEREKYDLNLLFSDLQNLEIDLIKENSWKTLEEEE</sequence>
<keyword evidence="2" id="KW-1185">Reference proteome</keyword>
<name>A0A7G8ZZA7_9CAUD</name>
<organism evidence="1 2">
    <name type="scientific">Enterococcus phage iF6</name>
    <dbReference type="NCBI Taxonomy" id="2765371"/>
    <lineage>
        <taxon>Viruses</taxon>
        <taxon>Duplodnaviria</taxon>
        <taxon>Heunggongvirae</taxon>
        <taxon>Uroviricota</taxon>
        <taxon>Caudoviricetes</taxon>
        <taxon>Herelleviridae</taxon>
        <taxon>Brockvirinae</taxon>
        <taxon>Schiekvirus</taxon>
        <taxon>Schiekvirus if6</taxon>
    </lineage>
</organism>
<accession>A0A7G8ZZA7</accession>
<dbReference type="Proteomes" id="UP000516045">
    <property type="component" value="Segment"/>
</dbReference>
<dbReference type="EMBL" id="MT909815">
    <property type="protein sequence ID" value="QNL29538.1"/>
    <property type="molecule type" value="Genomic_DNA"/>
</dbReference>
<protein>
    <submittedName>
        <fullName evidence="1">Uncharacterized protein</fullName>
    </submittedName>
</protein>
<reference evidence="1 2" key="1">
    <citation type="submission" date="2020-08" db="EMBL/GenBank/DDBJ databases">
        <authorList>
            <person name="Shadrin A.M."/>
            <person name="Buzikov R.M."/>
            <person name="Piligrimova E.G."/>
            <person name="Kazantseva O.A."/>
        </authorList>
    </citation>
    <scope>NUCLEOTIDE SEQUENCE [LARGE SCALE GENOMIC DNA]</scope>
</reference>